<dbReference type="GO" id="GO:0003824">
    <property type="term" value="F:catalytic activity"/>
    <property type="evidence" value="ECO:0007669"/>
    <property type="project" value="InterPro"/>
</dbReference>
<evidence type="ECO:0000313" key="3">
    <source>
        <dbReference type="EMBL" id="RAK80124.1"/>
    </source>
</evidence>
<dbReference type="Gene3D" id="3.40.50.300">
    <property type="entry name" value="P-loop containing nucleotide triphosphate hydrolases"/>
    <property type="match status" value="1"/>
</dbReference>
<dbReference type="SUPFAM" id="SSF52540">
    <property type="entry name" value="P-loop containing nucleoside triphosphate hydrolases"/>
    <property type="match status" value="1"/>
</dbReference>
<name>A0A8G1RVT0_9EURO</name>
<dbReference type="Proteomes" id="UP000249789">
    <property type="component" value="Unassembled WGS sequence"/>
</dbReference>
<dbReference type="OrthoDB" id="1577640at2759"/>
<dbReference type="InterPro" id="IPR035994">
    <property type="entry name" value="Nucleoside_phosphorylase_sf"/>
</dbReference>
<evidence type="ECO:0000256" key="1">
    <source>
        <dbReference type="SAM" id="SignalP"/>
    </source>
</evidence>
<dbReference type="EMBL" id="KZ824630">
    <property type="protein sequence ID" value="RAK80124.1"/>
    <property type="molecule type" value="Genomic_DNA"/>
</dbReference>
<dbReference type="RefSeq" id="XP_040804134.1">
    <property type="nucleotide sequence ID" value="XM_040944073.1"/>
</dbReference>
<sequence>MRPRSRDDFAIAIICALPLEAEAVEALFDKTYDRLGKHYGKQRGDANAYLNGRIGKHDVVLCYMPGVGKGSAAAVASSLLVSYTGIELALVVGTCGGAPSPPKYQEIFLGDVIISDSVIEYDFGRQYPGGFQRKSDVKETLGRPGREIRALLNGLRTENALSEMQDQTQQYLHSLQQTGTRWCHPGVRDILFNASYLHKHSKPASFARCSCSTTDAADQICEEALRKECDELNCDPSQQVRCREISDAIRTSIYIGPVASADTVIKSGQYRDQIVNREKVIAFEMEGAGIWDNVPCVIIKGVDNYADSHKGKVWQAYAAATGASVAKAFLEYWMPVNYKGTSNSRHLMIPFARNPHFVGRRKEIQELEDWISAPDRPRKLAITGLGGVGKTQIALQFAYRMRDREPECSVFWIPCTSYKAVEQAFMSIASLVGLQDVEPAGVKQRLQAYFIQTDKKWILIFDNADEMNMWIKNSPSAPPLKDIIPQSENGHVLFTSRNRQLALKLAAANIVSIPDVDQKTGKKIFKELLVQKDLLQNDLMANILLEQLAFLPLAISQAAAYMNQHGISFEKYMLLLGEQEASTMEMLNEEFDDDGRYAEIQNPVATTWLVSFSQIQQLDETASDYLSFMACINPRNIPESILPAAASAKRKVEAVGLLKAYSFVSIQGEDSTFSVHRLVHLATRNWLRRRKSLNSWVERAGNRLAQVFPNSNHDNRRKWRDYLPHALYLVNSAEFQAHQDKYHHFLARIGGCLQSDERYSEAEIVFRNVLEIREKGCGLEDPDTLSSVSQLGSVLARQGKYTEAEAMHQRALQGREKALGPEHPDTLTSMQKLASTLKQLGRPLMP</sequence>
<accession>A0A8G1RVT0</accession>
<gene>
    <name evidence="3" type="ORF">BO72DRAFT_445539</name>
</gene>
<feature type="chain" id="PRO_5034170574" evidence="1">
    <location>
        <begin position="24"/>
        <end position="846"/>
    </location>
</feature>
<dbReference type="Gene3D" id="1.25.40.10">
    <property type="entry name" value="Tetratricopeptide repeat domain"/>
    <property type="match status" value="1"/>
</dbReference>
<keyword evidence="4" id="KW-1185">Reference proteome</keyword>
<feature type="signal peptide" evidence="1">
    <location>
        <begin position="1"/>
        <end position="23"/>
    </location>
</feature>
<keyword evidence="1" id="KW-0732">Signal</keyword>
<protein>
    <submittedName>
        <fullName evidence="3">Putative kinesin light chain</fullName>
    </submittedName>
</protein>
<dbReference type="GeneID" id="63861406"/>
<dbReference type="InterPro" id="IPR011990">
    <property type="entry name" value="TPR-like_helical_dom_sf"/>
</dbReference>
<dbReference type="PANTHER" id="PTHR46082">
    <property type="entry name" value="ATP/GTP-BINDING PROTEIN-RELATED"/>
    <property type="match status" value="1"/>
</dbReference>
<dbReference type="SUPFAM" id="SSF53167">
    <property type="entry name" value="Purine and uridine phosphorylases"/>
    <property type="match status" value="1"/>
</dbReference>
<dbReference type="Gene3D" id="3.40.50.1580">
    <property type="entry name" value="Nucleoside phosphorylase domain"/>
    <property type="match status" value="1"/>
</dbReference>
<dbReference type="InterPro" id="IPR007111">
    <property type="entry name" value="NACHT_NTPase"/>
</dbReference>
<evidence type="ECO:0000259" key="2">
    <source>
        <dbReference type="SMART" id="SM00382"/>
    </source>
</evidence>
<dbReference type="GO" id="GO:0009116">
    <property type="term" value="P:nucleoside metabolic process"/>
    <property type="evidence" value="ECO:0007669"/>
    <property type="project" value="InterPro"/>
</dbReference>
<dbReference type="Pfam" id="PF13424">
    <property type="entry name" value="TPR_12"/>
    <property type="match status" value="1"/>
</dbReference>
<reference evidence="3 4" key="1">
    <citation type="submission" date="2018-02" db="EMBL/GenBank/DDBJ databases">
        <title>The genomes of Aspergillus section Nigri reveals drivers in fungal speciation.</title>
        <authorList>
            <consortium name="DOE Joint Genome Institute"/>
            <person name="Vesth T.C."/>
            <person name="Nybo J."/>
            <person name="Theobald S."/>
            <person name="Brandl J."/>
            <person name="Frisvad J.C."/>
            <person name="Nielsen K.F."/>
            <person name="Lyhne E.K."/>
            <person name="Kogle M.E."/>
            <person name="Kuo A."/>
            <person name="Riley R."/>
            <person name="Clum A."/>
            <person name="Nolan M."/>
            <person name="Lipzen A."/>
            <person name="Salamov A."/>
            <person name="Henrissat B."/>
            <person name="Wiebenga A."/>
            <person name="De vries R.P."/>
            <person name="Grigoriev I.V."/>
            <person name="Mortensen U.H."/>
            <person name="Andersen M.R."/>
            <person name="Baker S.E."/>
        </authorList>
    </citation>
    <scope>NUCLEOTIDE SEQUENCE [LARGE SCALE GENOMIC DNA]</scope>
    <source>
        <strain evidence="3 4">CBS 313.89</strain>
    </source>
</reference>
<dbReference type="SMART" id="SM00382">
    <property type="entry name" value="AAA"/>
    <property type="match status" value="1"/>
</dbReference>
<feature type="domain" description="AAA+ ATPase" evidence="2">
    <location>
        <begin position="376"/>
        <end position="517"/>
    </location>
</feature>
<dbReference type="InterPro" id="IPR027417">
    <property type="entry name" value="P-loop_NTPase"/>
</dbReference>
<dbReference type="InterPro" id="IPR000845">
    <property type="entry name" value="Nucleoside_phosphorylase_d"/>
</dbReference>
<dbReference type="AlphaFoldDB" id="A0A8G1RVT0"/>
<organism evidence="3 4">
    <name type="scientific">Aspergillus fijiensis CBS 313.89</name>
    <dbReference type="NCBI Taxonomy" id="1448319"/>
    <lineage>
        <taxon>Eukaryota</taxon>
        <taxon>Fungi</taxon>
        <taxon>Dikarya</taxon>
        <taxon>Ascomycota</taxon>
        <taxon>Pezizomycotina</taxon>
        <taxon>Eurotiomycetes</taxon>
        <taxon>Eurotiomycetidae</taxon>
        <taxon>Eurotiales</taxon>
        <taxon>Aspergillaceae</taxon>
        <taxon>Aspergillus</taxon>
    </lineage>
</organism>
<evidence type="ECO:0000313" key="4">
    <source>
        <dbReference type="Proteomes" id="UP000249789"/>
    </source>
</evidence>
<dbReference type="Pfam" id="PF05729">
    <property type="entry name" value="NACHT"/>
    <property type="match status" value="1"/>
</dbReference>
<dbReference type="InterPro" id="IPR053137">
    <property type="entry name" value="NLR-like"/>
</dbReference>
<dbReference type="Pfam" id="PF01048">
    <property type="entry name" value="PNP_UDP_1"/>
    <property type="match status" value="1"/>
</dbReference>
<dbReference type="SUPFAM" id="SSF48452">
    <property type="entry name" value="TPR-like"/>
    <property type="match status" value="1"/>
</dbReference>
<proteinExistence type="predicted"/>
<dbReference type="PANTHER" id="PTHR46082:SF6">
    <property type="entry name" value="AAA+ ATPASE DOMAIN-CONTAINING PROTEIN-RELATED"/>
    <property type="match status" value="1"/>
</dbReference>
<dbReference type="InterPro" id="IPR003593">
    <property type="entry name" value="AAA+_ATPase"/>
</dbReference>
<dbReference type="VEuPathDB" id="FungiDB:BO72DRAFT_445539"/>